<feature type="non-terminal residue" evidence="2">
    <location>
        <position position="325"/>
    </location>
</feature>
<accession>A0A9P4N7T0</accession>
<dbReference type="InterPro" id="IPR027458">
    <property type="entry name" value="STE2_TM1-TM2_sf"/>
</dbReference>
<feature type="transmembrane region" description="Helical" evidence="1">
    <location>
        <begin position="58"/>
        <end position="75"/>
    </location>
</feature>
<keyword evidence="3" id="KW-1185">Reference proteome</keyword>
<dbReference type="OrthoDB" id="5402633at2759"/>
<evidence type="ECO:0000313" key="3">
    <source>
        <dbReference type="Proteomes" id="UP000800093"/>
    </source>
</evidence>
<keyword evidence="1" id="KW-0812">Transmembrane</keyword>
<dbReference type="PANTHER" id="PTHR28009">
    <property type="entry name" value="PHEROMONE ALPHA FACTOR RECEPTOR"/>
    <property type="match status" value="1"/>
</dbReference>
<evidence type="ECO:0000256" key="1">
    <source>
        <dbReference type="SAM" id="Phobius"/>
    </source>
</evidence>
<comment type="caution">
    <text evidence="2">The sequence shown here is derived from an EMBL/GenBank/DDBJ whole genome shotgun (WGS) entry which is preliminary data.</text>
</comment>
<dbReference type="PRINTS" id="PR00250">
    <property type="entry name" value="GPCRSTE2"/>
</dbReference>
<dbReference type="GO" id="GO:0038038">
    <property type="term" value="C:G protein-coupled receptor homodimeric complex"/>
    <property type="evidence" value="ECO:0007669"/>
    <property type="project" value="TreeGrafter"/>
</dbReference>
<dbReference type="Pfam" id="PF02116">
    <property type="entry name" value="STE2"/>
    <property type="match status" value="1"/>
</dbReference>
<reference evidence="3" key="1">
    <citation type="journal article" date="2020" name="Stud. Mycol.">
        <title>101 Dothideomycetes genomes: A test case for predicting lifestyles and emergence of pathogens.</title>
        <authorList>
            <person name="Haridas S."/>
            <person name="Albert R."/>
            <person name="Binder M."/>
            <person name="Bloem J."/>
            <person name="LaButti K."/>
            <person name="Salamov A."/>
            <person name="Andreopoulos B."/>
            <person name="Baker S."/>
            <person name="Barry K."/>
            <person name="Bills G."/>
            <person name="Bluhm B."/>
            <person name="Cannon C."/>
            <person name="Castanera R."/>
            <person name="Culley D."/>
            <person name="Daum C."/>
            <person name="Ezra D."/>
            <person name="Gonzalez J."/>
            <person name="Henrissat B."/>
            <person name="Kuo A."/>
            <person name="Liang C."/>
            <person name="Lipzen A."/>
            <person name="Lutzoni F."/>
            <person name="Magnuson J."/>
            <person name="Mondo S."/>
            <person name="Nolan M."/>
            <person name="Ohm R."/>
            <person name="Pangilinan J."/>
            <person name="Park H.-J."/>
            <person name="Ramirez L."/>
            <person name="Alfaro M."/>
            <person name="Sun H."/>
            <person name="Tritt A."/>
            <person name="Yoshinaga Y."/>
            <person name="Zwiers L.-H."/>
            <person name="Turgeon B."/>
            <person name="Goodwin S."/>
            <person name="Spatafora J."/>
            <person name="Crous P."/>
            <person name="Grigoriev I."/>
        </authorList>
    </citation>
    <scope>NUCLEOTIDE SEQUENCE [LARGE SCALE GENOMIC DNA]</scope>
    <source>
        <strain evidence="3">CBS 304.66</strain>
    </source>
</reference>
<dbReference type="Proteomes" id="UP000800093">
    <property type="component" value="Unassembled WGS sequence"/>
</dbReference>
<dbReference type="EMBL" id="ML986635">
    <property type="protein sequence ID" value="KAF2262856.1"/>
    <property type="molecule type" value="Genomic_DNA"/>
</dbReference>
<keyword evidence="1" id="KW-0472">Membrane</keyword>
<dbReference type="InterPro" id="IPR000366">
    <property type="entry name" value="GPCR_STE2"/>
</dbReference>
<dbReference type="AlphaFoldDB" id="A0A9P4N7T0"/>
<dbReference type="GO" id="GO:0000750">
    <property type="term" value="P:pheromone-dependent signal transduction involved in conjugation with cellular fusion"/>
    <property type="evidence" value="ECO:0007669"/>
    <property type="project" value="TreeGrafter"/>
</dbReference>
<name>A0A9P4N7T0_9PLEO</name>
<feature type="transmembrane region" description="Helical" evidence="1">
    <location>
        <begin position="108"/>
        <end position="133"/>
    </location>
</feature>
<feature type="transmembrane region" description="Helical" evidence="1">
    <location>
        <begin position="32"/>
        <end position="52"/>
    </location>
</feature>
<dbReference type="CDD" id="cd14939">
    <property type="entry name" value="7tmD_STE2"/>
    <property type="match status" value="1"/>
</dbReference>
<feature type="transmembrane region" description="Helical" evidence="1">
    <location>
        <begin position="191"/>
        <end position="213"/>
    </location>
</feature>
<proteinExistence type="predicted"/>
<keyword evidence="1" id="KW-1133">Transmembrane helix</keyword>
<gene>
    <name evidence="2" type="ORF">CC78DRAFT_497809</name>
</gene>
<feature type="transmembrane region" description="Helical" evidence="1">
    <location>
        <begin position="145"/>
        <end position="171"/>
    </location>
</feature>
<dbReference type="PANTHER" id="PTHR28009:SF1">
    <property type="entry name" value="PHEROMONE ALPHA FACTOR RECEPTOR"/>
    <property type="match status" value="1"/>
</dbReference>
<protein>
    <recommendedName>
        <fullName evidence="4">Pheromone alpha factor receptor</fullName>
    </recommendedName>
</protein>
<evidence type="ECO:0000313" key="2">
    <source>
        <dbReference type="EMBL" id="KAF2262856.1"/>
    </source>
</evidence>
<dbReference type="GO" id="GO:0004932">
    <property type="term" value="F:mating-type factor pheromone receptor activity"/>
    <property type="evidence" value="ECO:0007669"/>
    <property type="project" value="InterPro"/>
</dbReference>
<evidence type="ECO:0008006" key="4">
    <source>
        <dbReference type="Google" id="ProtNLM"/>
    </source>
</evidence>
<organism evidence="2 3">
    <name type="scientific">Lojkania enalia</name>
    <dbReference type="NCBI Taxonomy" id="147567"/>
    <lineage>
        <taxon>Eukaryota</taxon>
        <taxon>Fungi</taxon>
        <taxon>Dikarya</taxon>
        <taxon>Ascomycota</taxon>
        <taxon>Pezizomycotina</taxon>
        <taxon>Dothideomycetes</taxon>
        <taxon>Pleosporomycetidae</taxon>
        <taxon>Pleosporales</taxon>
        <taxon>Pleosporales incertae sedis</taxon>
        <taxon>Lojkania</taxon>
    </lineage>
</organism>
<dbReference type="Gene3D" id="1.10.287.920">
    <property type="entry name" value="Pheromone alpha factor receptor"/>
    <property type="match status" value="1"/>
</dbReference>
<sequence length="325" mass="35642">MQSFILLLPDGTPFTASMADVEYFRLFCSRLAINYGSQIGASVAVFFVLLILTKREKMLSWIFIINALCLVINIIRSLLQALYTVGHWANMYAVLSVVFGRVTATDKGITIAAGTLTLFLAICIFISLSMQVWIVCVTAGVRQRVIIMGATTTVALVAVGYRFTITAISNMQTMKYEGMAEYDHLVTSSNIAQAVAIWMYCAVFTSKLGYALLQRRRLGMTQFGPMQIIFVMGCQTMVIPGTSILPTISHANRLHTAIFFVLQFESSIPELGSQALTVTCIFLPLSAIWAGVSNTDSGFSDGDSSSHRHMVKGYFGRTPVGSPEK</sequence>